<dbReference type="SUPFAM" id="SSF48452">
    <property type="entry name" value="TPR-like"/>
    <property type="match status" value="1"/>
</dbReference>
<evidence type="ECO:0000256" key="2">
    <source>
        <dbReference type="SAM" id="MobiDB-lite"/>
    </source>
</evidence>
<dbReference type="Pfam" id="PF13181">
    <property type="entry name" value="TPR_8"/>
    <property type="match status" value="1"/>
</dbReference>
<dbReference type="InterPro" id="IPR011990">
    <property type="entry name" value="TPR-like_helical_dom_sf"/>
</dbReference>
<dbReference type="Proteomes" id="UP000230750">
    <property type="component" value="Unassembled WGS sequence"/>
</dbReference>
<proteinExistence type="predicted"/>
<keyword evidence="5" id="KW-1185">Reference proteome</keyword>
<protein>
    <submittedName>
        <fullName evidence="4">Putative tetratricopeptide repeat protein 28</fullName>
    </submittedName>
</protein>
<dbReference type="PANTHER" id="PTHR10098:SF108">
    <property type="entry name" value="TETRATRICOPEPTIDE REPEAT PROTEIN 28"/>
    <property type="match status" value="1"/>
</dbReference>
<dbReference type="Pfam" id="PF13424">
    <property type="entry name" value="TPR_12"/>
    <property type="match status" value="1"/>
</dbReference>
<feature type="region of interest" description="Disordered" evidence="2">
    <location>
        <begin position="609"/>
        <end position="635"/>
    </location>
</feature>
<dbReference type="PANTHER" id="PTHR10098">
    <property type="entry name" value="RAPSYN-RELATED"/>
    <property type="match status" value="1"/>
</dbReference>
<comment type="caution">
    <text evidence="4">The sequence shown here is derived from an EMBL/GenBank/DDBJ whole genome shotgun (WGS) entry which is preliminary data.</text>
</comment>
<dbReference type="Gene3D" id="1.25.40.10">
    <property type="entry name" value="Tetratricopeptide repeat domain"/>
    <property type="match status" value="1"/>
</dbReference>
<evidence type="ECO:0000313" key="4">
    <source>
        <dbReference type="EMBL" id="PIK56533.1"/>
    </source>
</evidence>
<feature type="compositionally biased region" description="Low complexity" evidence="2">
    <location>
        <begin position="337"/>
        <end position="351"/>
    </location>
</feature>
<evidence type="ECO:0000259" key="3">
    <source>
        <dbReference type="Pfam" id="PF12770"/>
    </source>
</evidence>
<feature type="repeat" description="TPR" evidence="1">
    <location>
        <begin position="48"/>
        <end position="81"/>
    </location>
</feature>
<evidence type="ECO:0000256" key="1">
    <source>
        <dbReference type="PROSITE-ProRule" id="PRU00339"/>
    </source>
</evidence>
<feature type="compositionally biased region" description="Low complexity" evidence="2">
    <location>
        <begin position="619"/>
        <end position="635"/>
    </location>
</feature>
<dbReference type="Pfam" id="PF12770">
    <property type="entry name" value="CHAT"/>
    <property type="match status" value="1"/>
</dbReference>
<gene>
    <name evidence="4" type="ORF">BSL78_06550</name>
</gene>
<accession>A0A2G8L8E3</accession>
<dbReference type="OrthoDB" id="626167at2759"/>
<dbReference type="InterPro" id="IPR019734">
    <property type="entry name" value="TPR_rpt"/>
</dbReference>
<name>A0A2G8L8E3_STIJA</name>
<dbReference type="EMBL" id="MRZV01000172">
    <property type="protein sequence ID" value="PIK56533.1"/>
    <property type="molecule type" value="Genomic_DNA"/>
</dbReference>
<feature type="domain" description="CHAT" evidence="3">
    <location>
        <begin position="377"/>
        <end position="609"/>
    </location>
</feature>
<dbReference type="STRING" id="307972.A0A2G8L8E3"/>
<evidence type="ECO:0000313" key="5">
    <source>
        <dbReference type="Proteomes" id="UP000230750"/>
    </source>
</evidence>
<organism evidence="4 5">
    <name type="scientific">Stichopus japonicus</name>
    <name type="common">Sea cucumber</name>
    <dbReference type="NCBI Taxonomy" id="307972"/>
    <lineage>
        <taxon>Eukaryota</taxon>
        <taxon>Metazoa</taxon>
        <taxon>Echinodermata</taxon>
        <taxon>Eleutherozoa</taxon>
        <taxon>Echinozoa</taxon>
        <taxon>Holothuroidea</taxon>
        <taxon>Aspidochirotacea</taxon>
        <taxon>Aspidochirotida</taxon>
        <taxon>Stichopodidae</taxon>
        <taxon>Apostichopus</taxon>
    </lineage>
</organism>
<dbReference type="SMART" id="SM00028">
    <property type="entry name" value="TPR"/>
    <property type="match status" value="3"/>
</dbReference>
<dbReference type="AlphaFoldDB" id="A0A2G8L8E3"/>
<dbReference type="PROSITE" id="PS50005">
    <property type="entry name" value="TPR"/>
    <property type="match status" value="1"/>
</dbReference>
<dbReference type="InterPro" id="IPR024983">
    <property type="entry name" value="CHAT_dom"/>
</dbReference>
<keyword evidence="1" id="KW-0802">TPR repeat</keyword>
<sequence length="635" mass="69610">MNDLSKQCRAFGNLGMVQESLGNFQKAIMYQEQHLSIAAELNDRAAKTLAYSSLGRVHHSLGNFSQSIAYLRQGLQIADQLGRDEDEAKIRYRLGLSLWSSGSDEEAQQQLYKAIDIFEKISHSTYPGSDHQMSMLDAQTASYQTLQRILVSAGRTDEALAVAERGKNKAFIDHMLVRQNPSADIEGESEGCSMVDVEQMVEVVKRQTATVLYFSIAGGHLHIWLLSPREGLVVFHDADLSELEKEPSDQTMRSNRSSHSTADLSLNFSASSYLDQHIMHARETLGVEAHRGFSTGSEIASETESEADDIFHQHLVSLSGTKLVDKEDHSVAGGNQRRNSSMRSLSSVHSLSGTLRSNGSVFAKPAGLDHKAWSGKPPLRALYDLLIAPVEDELRLTDPGDTGMEDLVLVLEGDLYMVPFVLLKGASTPPLHERFTIRTVPSIRALNTNLYWENRSLSSSGMTPAVVIGNPLLPKAVTKRWKWGDIPNSEREAREIAEMLGVQAMTGPDASKEAVLKTICQAECIHIAAAVSWKLSAVVLSPERFTMKKKKNHIEVQGDVERLDLNDSEESDLEMTELPSLSQFLLTAADIAHLHLTAKLVVLSAYGSEGRGEESPQMGSSALPGPSSLPGPRAS</sequence>
<reference evidence="4 5" key="1">
    <citation type="journal article" date="2017" name="PLoS Biol.">
        <title>The sea cucumber genome provides insights into morphological evolution and visceral regeneration.</title>
        <authorList>
            <person name="Zhang X."/>
            <person name="Sun L."/>
            <person name="Yuan J."/>
            <person name="Sun Y."/>
            <person name="Gao Y."/>
            <person name="Zhang L."/>
            <person name="Li S."/>
            <person name="Dai H."/>
            <person name="Hamel J.F."/>
            <person name="Liu C."/>
            <person name="Yu Y."/>
            <person name="Liu S."/>
            <person name="Lin W."/>
            <person name="Guo K."/>
            <person name="Jin S."/>
            <person name="Xu P."/>
            <person name="Storey K.B."/>
            <person name="Huan P."/>
            <person name="Zhang T."/>
            <person name="Zhou Y."/>
            <person name="Zhang J."/>
            <person name="Lin C."/>
            <person name="Li X."/>
            <person name="Xing L."/>
            <person name="Huo D."/>
            <person name="Sun M."/>
            <person name="Wang L."/>
            <person name="Mercier A."/>
            <person name="Li F."/>
            <person name="Yang H."/>
            <person name="Xiang J."/>
        </authorList>
    </citation>
    <scope>NUCLEOTIDE SEQUENCE [LARGE SCALE GENOMIC DNA]</scope>
    <source>
        <strain evidence="4">Shaxun</strain>
        <tissue evidence="4">Muscle</tissue>
    </source>
</reference>
<feature type="region of interest" description="Disordered" evidence="2">
    <location>
        <begin position="327"/>
        <end position="351"/>
    </location>
</feature>